<evidence type="ECO:0000313" key="3">
    <source>
        <dbReference type="Proteomes" id="UP000093482"/>
    </source>
</evidence>
<keyword evidence="3" id="KW-1185">Reference proteome</keyword>
<proteinExistence type="predicted"/>
<dbReference type="RefSeq" id="WP_066465004.1">
    <property type="nucleotide sequence ID" value="NZ_MATO01000039.1"/>
</dbReference>
<reference evidence="2 3" key="1">
    <citation type="submission" date="2016-07" db="EMBL/GenBank/DDBJ databases">
        <title>Caryophanon latum genome sequencing.</title>
        <authorList>
            <person name="Verma A."/>
            <person name="Pal Y."/>
            <person name="Krishnamurthi S."/>
        </authorList>
    </citation>
    <scope>NUCLEOTIDE SEQUENCE [LARGE SCALE GENOMIC DNA]</scope>
    <source>
        <strain evidence="2 3">DSM 14151</strain>
    </source>
</reference>
<keyword evidence="1" id="KW-0812">Transmembrane</keyword>
<gene>
    <name evidence="2" type="ORF">A6K76_12160</name>
</gene>
<feature type="transmembrane region" description="Helical" evidence="1">
    <location>
        <begin position="90"/>
        <end position="107"/>
    </location>
</feature>
<evidence type="ECO:0000313" key="2">
    <source>
        <dbReference type="EMBL" id="OCS89873.1"/>
    </source>
</evidence>
<accession>A0A1C0YRV0</accession>
<dbReference type="Proteomes" id="UP000093482">
    <property type="component" value="Unassembled WGS sequence"/>
</dbReference>
<keyword evidence="1" id="KW-0472">Membrane</keyword>
<dbReference type="EMBL" id="MATO01000039">
    <property type="protein sequence ID" value="OCS89873.1"/>
    <property type="molecule type" value="Genomic_DNA"/>
</dbReference>
<feature type="transmembrane region" description="Helical" evidence="1">
    <location>
        <begin position="6"/>
        <end position="24"/>
    </location>
</feature>
<protein>
    <submittedName>
        <fullName evidence="2">Uncharacterized protein</fullName>
    </submittedName>
</protein>
<keyword evidence="1" id="KW-1133">Transmembrane helix</keyword>
<comment type="caution">
    <text evidence="2">The sequence shown here is derived from an EMBL/GenBank/DDBJ whole genome shotgun (WGS) entry which is preliminary data.</text>
</comment>
<name>A0A1C0YRV0_9BACL</name>
<organism evidence="2 3">
    <name type="scientific">Caryophanon latum</name>
    <dbReference type="NCBI Taxonomy" id="33977"/>
    <lineage>
        <taxon>Bacteria</taxon>
        <taxon>Bacillati</taxon>
        <taxon>Bacillota</taxon>
        <taxon>Bacilli</taxon>
        <taxon>Bacillales</taxon>
        <taxon>Caryophanaceae</taxon>
        <taxon>Caryophanon</taxon>
    </lineage>
</organism>
<sequence length="134" mass="15707">MNVLLLFVVVMLLNVTYFILSYISSEKELKEMHKFFDSLSDEHAEKEELDHISFLRKIGKVGDKIRNAFYFNASILALSLFFIYVFQLGAYMFIVPIAVIIVTNNMYHRINRFVSYTCNLAIHKLEIEVLVEQD</sequence>
<evidence type="ECO:0000256" key="1">
    <source>
        <dbReference type="SAM" id="Phobius"/>
    </source>
</evidence>
<dbReference type="AlphaFoldDB" id="A0A1C0YRV0"/>